<feature type="transmembrane region" description="Helical" evidence="7">
    <location>
        <begin position="237"/>
        <end position="255"/>
    </location>
</feature>
<dbReference type="PANTHER" id="PTHR30250:SF10">
    <property type="entry name" value="LIPOPOLYSACCHARIDE BIOSYNTHESIS PROTEIN WZXC"/>
    <property type="match status" value="1"/>
</dbReference>
<comment type="caution">
    <text evidence="8">The sequence shown here is derived from an EMBL/GenBank/DDBJ whole genome shotgun (WGS) entry which is preliminary data.</text>
</comment>
<comment type="similarity">
    <text evidence="2">Belongs to the polysaccharide synthase family.</text>
</comment>
<evidence type="ECO:0000256" key="3">
    <source>
        <dbReference type="ARBA" id="ARBA00022475"/>
    </source>
</evidence>
<dbReference type="InterPro" id="IPR050833">
    <property type="entry name" value="Poly_Biosynth_Transport"/>
</dbReference>
<feature type="transmembrane region" description="Helical" evidence="7">
    <location>
        <begin position="295"/>
        <end position="314"/>
    </location>
</feature>
<keyword evidence="6 7" id="KW-0472">Membrane</keyword>
<feature type="transmembrane region" description="Helical" evidence="7">
    <location>
        <begin position="85"/>
        <end position="105"/>
    </location>
</feature>
<evidence type="ECO:0000256" key="5">
    <source>
        <dbReference type="ARBA" id="ARBA00022989"/>
    </source>
</evidence>
<dbReference type="PANTHER" id="PTHR30250">
    <property type="entry name" value="PST FAMILY PREDICTED COLANIC ACID TRANSPORTER"/>
    <property type="match status" value="1"/>
</dbReference>
<feature type="transmembrane region" description="Helical" evidence="7">
    <location>
        <begin position="326"/>
        <end position="346"/>
    </location>
</feature>
<dbReference type="RefSeq" id="WP_126351820.1">
    <property type="nucleotide sequence ID" value="NZ_CP086381.1"/>
</dbReference>
<sequence length="433" mass="45228">MTLQRAMTSPMVRRVGTLMGGTLAGQLAVFAVTPLLTRLYSPAAFSDFGLYMAISGIFSVLATLRLEAAVPIARTDTDAVGLTRLAIRSSVGVALIAAFFTALALHLGWFTSSANPWGLAVVVGVSVWLIGAFQALTALSIRRDEFGQIARAKTTQGMGLAAGQVILGLLSPSSLAFTAGDAGGRLAGLGQLLRGYRQAAEGTTFTSSARLLGVYREFPLYSMPAAGINALGSQAPILLLGLAFAPALAGLYVFANRLVAVPVGLIARTLSQVYLGEVGHVQARGGALQPVLTRYLLAALLAAGLGAGLVLLTAPWLVPWLFGEQWLAALPVLNALLLLAVIQVPASAVSQTLNATGHNRWQLAWDTGRLLAVVLAFVVAWQRGLDLAQTVWLYAGVSAACYAALIVAAYASLNRPGRPTPSPHEPLAQEEVP</sequence>
<evidence type="ECO:0000256" key="1">
    <source>
        <dbReference type="ARBA" id="ARBA00004651"/>
    </source>
</evidence>
<accession>A0A3S0INJ5</accession>
<keyword evidence="3" id="KW-1003">Cell membrane</keyword>
<evidence type="ECO:0000256" key="2">
    <source>
        <dbReference type="ARBA" id="ARBA00007430"/>
    </source>
</evidence>
<keyword evidence="5 7" id="KW-1133">Transmembrane helix</keyword>
<evidence type="ECO:0000256" key="6">
    <source>
        <dbReference type="ARBA" id="ARBA00023136"/>
    </source>
</evidence>
<feature type="transmembrane region" description="Helical" evidence="7">
    <location>
        <begin position="12"/>
        <end position="36"/>
    </location>
</feature>
<evidence type="ECO:0000313" key="9">
    <source>
        <dbReference type="Proteomes" id="UP000277766"/>
    </source>
</evidence>
<dbReference type="GO" id="GO:0005886">
    <property type="term" value="C:plasma membrane"/>
    <property type="evidence" value="ECO:0007669"/>
    <property type="project" value="UniProtKB-SubCell"/>
</dbReference>
<name>A0A3S0INJ5_9DEIO</name>
<evidence type="ECO:0000256" key="7">
    <source>
        <dbReference type="SAM" id="Phobius"/>
    </source>
</evidence>
<feature type="transmembrane region" description="Helical" evidence="7">
    <location>
        <begin position="117"/>
        <end position="139"/>
    </location>
</feature>
<reference evidence="8 9" key="1">
    <citation type="submission" date="2018-12" db="EMBL/GenBank/DDBJ databases">
        <title>Deinococcus radiophilus ATCC 27603 genome sequencing and assembly.</title>
        <authorList>
            <person name="Maclea K.S."/>
            <person name="Maynard C.R."/>
        </authorList>
    </citation>
    <scope>NUCLEOTIDE SEQUENCE [LARGE SCALE GENOMIC DNA]</scope>
    <source>
        <strain evidence="8 9">ATCC 27603</strain>
    </source>
</reference>
<gene>
    <name evidence="8" type="ORF">EJ104_05850</name>
</gene>
<proteinExistence type="inferred from homology"/>
<feature type="transmembrane region" description="Helical" evidence="7">
    <location>
        <begin position="160"/>
        <end position="179"/>
    </location>
</feature>
<protein>
    <submittedName>
        <fullName evidence="8">Lipopolysaccharide biosynthesis protein</fullName>
    </submittedName>
</protein>
<feature type="transmembrane region" description="Helical" evidence="7">
    <location>
        <begin position="48"/>
        <end position="64"/>
    </location>
</feature>
<evidence type="ECO:0000256" key="4">
    <source>
        <dbReference type="ARBA" id="ARBA00022692"/>
    </source>
</evidence>
<comment type="subcellular location">
    <subcellularLocation>
        <location evidence="1">Cell membrane</location>
        <topology evidence="1">Multi-pass membrane protein</topology>
    </subcellularLocation>
</comment>
<keyword evidence="4 7" id="KW-0812">Transmembrane</keyword>
<keyword evidence="9" id="KW-1185">Reference proteome</keyword>
<dbReference type="AlphaFoldDB" id="A0A3S0INJ5"/>
<dbReference type="OrthoDB" id="109075at2"/>
<organism evidence="8 9">
    <name type="scientific">Deinococcus radiophilus</name>
    <dbReference type="NCBI Taxonomy" id="32062"/>
    <lineage>
        <taxon>Bacteria</taxon>
        <taxon>Thermotogati</taxon>
        <taxon>Deinococcota</taxon>
        <taxon>Deinococci</taxon>
        <taxon>Deinococcales</taxon>
        <taxon>Deinococcaceae</taxon>
        <taxon>Deinococcus</taxon>
    </lineage>
</organism>
<dbReference type="Proteomes" id="UP000277766">
    <property type="component" value="Unassembled WGS sequence"/>
</dbReference>
<dbReference type="Pfam" id="PF13440">
    <property type="entry name" value="Polysacc_synt_3"/>
    <property type="match status" value="1"/>
</dbReference>
<evidence type="ECO:0000313" key="8">
    <source>
        <dbReference type="EMBL" id="RTR28044.1"/>
    </source>
</evidence>
<dbReference type="EMBL" id="RXPE01000008">
    <property type="protein sequence ID" value="RTR28044.1"/>
    <property type="molecule type" value="Genomic_DNA"/>
</dbReference>
<feature type="transmembrane region" description="Helical" evidence="7">
    <location>
        <begin position="367"/>
        <end position="385"/>
    </location>
</feature>
<feature type="transmembrane region" description="Helical" evidence="7">
    <location>
        <begin position="391"/>
        <end position="413"/>
    </location>
</feature>